<dbReference type="Proteomes" id="UP001437460">
    <property type="component" value="Unassembled WGS sequence"/>
</dbReference>
<name>A0ABV1HQ82_9FIRM</name>
<gene>
    <name evidence="2" type="ORF">WMO41_14035</name>
</gene>
<sequence length="147" mass="16706">MKYSDYQVIVEKEYEKNRKNIFTCYFFILLSVILFAVFFLSVRELPVAGAAFLLDFAAAVYAIRAFKGLHPYWEMQHALKAKADPTEMNVGCFTAAVEFAGKKGLPEFHGRAPEIFSETLEVLRKSSKVSRADLERLETVLKKAGVR</sequence>
<dbReference type="RefSeq" id="WP_349230298.1">
    <property type="nucleotide sequence ID" value="NZ_JBBMFJ010000036.1"/>
</dbReference>
<feature type="transmembrane region" description="Helical" evidence="1">
    <location>
        <begin position="47"/>
        <end position="66"/>
    </location>
</feature>
<evidence type="ECO:0000313" key="3">
    <source>
        <dbReference type="Proteomes" id="UP001437460"/>
    </source>
</evidence>
<reference evidence="2 3" key="1">
    <citation type="submission" date="2024-03" db="EMBL/GenBank/DDBJ databases">
        <title>Human intestinal bacterial collection.</title>
        <authorList>
            <person name="Pauvert C."/>
            <person name="Hitch T.C.A."/>
            <person name="Clavel T."/>
        </authorList>
    </citation>
    <scope>NUCLEOTIDE SEQUENCE [LARGE SCALE GENOMIC DNA]</scope>
    <source>
        <strain evidence="2 3">CLA-AP-H27</strain>
    </source>
</reference>
<organism evidence="2 3">
    <name type="scientific">Ventrimonas faecis</name>
    <dbReference type="NCBI Taxonomy" id="3133170"/>
    <lineage>
        <taxon>Bacteria</taxon>
        <taxon>Bacillati</taxon>
        <taxon>Bacillota</taxon>
        <taxon>Clostridia</taxon>
        <taxon>Lachnospirales</taxon>
        <taxon>Lachnospiraceae</taxon>
        <taxon>Ventrimonas</taxon>
    </lineage>
</organism>
<evidence type="ECO:0000256" key="1">
    <source>
        <dbReference type="SAM" id="Phobius"/>
    </source>
</evidence>
<protein>
    <submittedName>
        <fullName evidence="2">Uncharacterized protein</fullName>
    </submittedName>
</protein>
<keyword evidence="1" id="KW-1133">Transmembrane helix</keyword>
<dbReference type="EMBL" id="JBBMFJ010000036">
    <property type="protein sequence ID" value="MEQ2564269.1"/>
    <property type="molecule type" value="Genomic_DNA"/>
</dbReference>
<keyword evidence="3" id="KW-1185">Reference proteome</keyword>
<accession>A0ABV1HQ82</accession>
<keyword evidence="1" id="KW-0472">Membrane</keyword>
<keyword evidence="1" id="KW-0812">Transmembrane</keyword>
<comment type="caution">
    <text evidence="2">The sequence shown here is derived from an EMBL/GenBank/DDBJ whole genome shotgun (WGS) entry which is preliminary data.</text>
</comment>
<proteinExistence type="predicted"/>
<feature type="transmembrane region" description="Helical" evidence="1">
    <location>
        <begin position="21"/>
        <end position="41"/>
    </location>
</feature>
<evidence type="ECO:0000313" key="2">
    <source>
        <dbReference type="EMBL" id="MEQ2564269.1"/>
    </source>
</evidence>